<organism evidence="1">
    <name type="scientific">Brassica napus</name>
    <name type="common">Rape</name>
    <dbReference type="NCBI Taxonomy" id="3708"/>
    <lineage>
        <taxon>Eukaryota</taxon>
        <taxon>Viridiplantae</taxon>
        <taxon>Streptophyta</taxon>
        <taxon>Embryophyta</taxon>
        <taxon>Tracheophyta</taxon>
        <taxon>Spermatophyta</taxon>
        <taxon>Magnoliopsida</taxon>
        <taxon>eudicotyledons</taxon>
        <taxon>Gunneridae</taxon>
        <taxon>Pentapetalae</taxon>
        <taxon>rosids</taxon>
        <taxon>malvids</taxon>
        <taxon>Brassicales</taxon>
        <taxon>Brassicaceae</taxon>
        <taxon>Brassiceae</taxon>
        <taxon>Brassica</taxon>
    </lineage>
</organism>
<dbReference type="Proteomes" id="UP001295469">
    <property type="component" value="Chromosome A01"/>
</dbReference>
<protein>
    <submittedName>
        <fullName evidence="1">(rape) hypothetical protein</fullName>
    </submittedName>
</protein>
<proteinExistence type="predicted"/>
<sequence length="60" mass="7223">MNLFSLPCQRKRFQGFHQMLRLFASRCELPRISRVSPKVLLCAHWPYDWETSLEITTNLR</sequence>
<gene>
    <name evidence="1" type="ORF">DARMORV10_A01P39240.1</name>
</gene>
<name>A0A816Y5Y7_BRANA</name>
<dbReference type="EMBL" id="HG994355">
    <property type="protein sequence ID" value="CAF2155134.1"/>
    <property type="molecule type" value="Genomic_DNA"/>
</dbReference>
<accession>A0A816Y5Y7</accession>
<reference evidence="1" key="1">
    <citation type="submission" date="2021-01" db="EMBL/GenBank/DDBJ databases">
        <authorList>
            <consortium name="Genoscope - CEA"/>
            <person name="William W."/>
        </authorList>
    </citation>
    <scope>NUCLEOTIDE SEQUENCE</scope>
</reference>
<evidence type="ECO:0000313" key="1">
    <source>
        <dbReference type="EMBL" id="CAF2155134.1"/>
    </source>
</evidence>
<dbReference type="AlphaFoldDB" id="A0A816Y5Y7"/>